<reference evidence="1 2" key="1">
    <citation type="submission" date="2009-06" db="EMBL/GenBank/DDBJ databases">
        <title>Molecular Evidence for Microbiologically Influenced Corrosion from genome of Methanogen.</title>
        <authorList>
            <person name="Ito N."/>
            <person name="Tsurumaru H."/>
            <person name="Shimizu A."/>
            <person name="Harada T."/>
            <person name="Hosoyama A."/>
            <person name="Horikawa H."/>
            <person name="Wakai S."/>
            <person name="Sasaki K."/>
            <person name="Nishijima K."/>
            <person name="Ataku H."/>
            <person name="Yamazaki J."/>
            <person name="Mise M."/>
            <person name="Yamazaki S."/>
            <person name="Tanikawa S."/>
            <person name="Harayama S."/>
            <person name="Fujita N."/>
        </authorList>
    </citation>
    <scope>NUCLEOTIDE SEQUENCE [LARGE SCALE GENOMIC DNA]</scope>
    <source>
        <strain evidence="2">KA1 ( NBRC 102054)</strain>
        <plasmid evidence="2">pmmka1 dna</plasmid>
    </source>
</reference>
<geneLocation type="plasmid" evidence="2">
    <name>pmmka1 dna</name>
</geneLocation>
<sequence>MQYRFFYHPHQEADPDLLQIDPTCSFDVEEFKFSNNRVMVLDGCEVIYNGKSVGNKVNNYLVISKAISKDMVRHIPELDLYYIPEPEN</sequence>
<dbReference type="KEGG" id="mmak:MMKA1_p-00110"/>
<evidence type="ECO:0000313" key="2">
    <source>
        <dbReference type="Proteomes" id="UP000264208"/>
    </source>
</evidence>
<protein>
    <submittedName>
        <fullName evidence="1">Uncharacterized protein</fullName>
    </submittedName>
</protein>
<proteinExistence type="predicted"/>
<organism evidence="1 2">
    <name type="scientific">Methanococcus maripaludis KA1</name>
    <dbReference type="NCBI Taxonomy" id="637914"/>
    <lineage>
        <taxon>Archaea</taxon>
        <taxon>Methanobacteriati</taxon>
        <taxon>Methanobacteriota</taxon>
        <taxon>Methanomada group</taxon>
        <taxon>Methanococci</taxon>
        <taxon>Methanococcales</taxon>
        <taxon>Methanococcaceae</taxon>
        <taxon>Methanococcus</taxon>
    </lineage>
</organism>
<accession>A0A2Z5PNS0</accession>
<dbReference type="AlphaFoldDB" id="A0A2Z5PNS0"/>
<dbReference type="Proteomes" id="UP000264208">
    <property type="component" value="Plasmid pMMKA1"/>
</dbReference>
<dbReference type="EMBL" id="AP011527">
    <property type="protein sequence ID" value="BAP62084.1"/>
    <property type="molecule type" value="Genomic_DNA"/>
</dbReference>
<gene>
    <name evidence="1" type="ORF">MMKA1_p-00110</name>
</gene>
<evidence type="ECO:0000313" key="1">
    <source>
        <dbReference type="EMBL" id="BAP62084.1"/>
    </source>
</evidence>
<name>A0A2Z5PNS0_METMI</name>
<keyword evidence="1" id="KW-0614">Plasmid</keyword>